<keyword evidence="1" id="KW-0732">Signal</keyword>
<organism evidence="3 4">
    <name type="scientific">Castilleja foliolosa</name>
    <dbReference type="NCBI Taxonomy" id="1961234"/>
    <lineage>
        <taxon>Eukaryota</taxon>
        <taxon>Viridiplantae</taxon>
        <taxon>Streptophyta</taxon>
        <taxon>Embryophyta</taxon>
        <taxon>Tracheophyta</taxon>
        <taxon>Spermatophyta</taxon>
        <taxon>Magnoliopsida</taxon>
        <taxon>eudicotyledons</taxon>
        <taxon>Gunneridae</taxon>
        <taxon>Pentapetalae</taxon>
        <taxon>asterids</taxon>
        <taxon>lamiids</taxon>
        <taxon>Lamiales</taxon>
        <taxon>Orobanchaceae</taxon>
        <taxon>Pedicularideae</taxon>
        <taxon>Castillejinae</taxon>
        <taxon>Castilleja</taxon>
    </lineage>
</organism>
<dbReference type="AlphaFoldDB" id="A0ABD3DIK1"/>
<evidence type="ECO:0000313" key="4">
    <source>
        <dbReference type="Proteomes" id="UP001632038"/>
    </source>
</evidence>
<feature type="domain" description="Dienelactone hydrolase" evidence="2">
    <location>
        <begin position="42"/>
        <end position="251"/>
    </location>
</feature>
<feature type="signal peptide" evidence="1">
    <location>
        <begin position="1"/>
        <end position="24"/>
    </location>
</feature>
<dbReference type="PANTHER" id="PTHR17630">
    <property type="entry name" value="DIENELACTONE HYDROLASE"/>
    <property type="match status" value="1"/>
</dbReference>
<evidence type="ECO:0000259" key="2">
    <source>
        <dbReference type="Pfam" id="PF01738"/>
    </source>
</evidence>
<comment type="caution">
    <text evidence="3">The sequence shown here is derived from an EMBL/GenBank/DDBJ whole genome shotgun (WGS) entry which is preliminary data.</text>
</comment>
<dbReference type="PANTHER" id="PTHR17630:SF97">
    <property type="entry name" value="ENDO-1,31,4-BETA-D-GLUCANASE-LIKE"/>
    <property type="match status" value="1"/>
</dbReference>
<dbReference type="InterPro" id="IPR002925">
    <property type="entry name" value="Dienelactn_hydro"/>
</dbReference>
<name>A0ABD3DIK1_9LAMI</name>
<accession>A0ABD3DIK1</accession>
<dbReference type="SUPFAM" id="SSF53474">
    <property type="entry name" value="alpha/beta-Hydrolases"/>
    <property type="match status" value="1"/>
</dbReference>
<protein>
    <recommendedName>
        <fullName evidence="2">Dienelactone hydrolase domain-containing protein</fullName>
    </recommendedName>
</protein>
<proteinExistence type="predicted"/>
<evidence type="ECO:0000313" key="3">
    <source>
        <dbReference type="EMBL" id="KAL3641943.1"/>
    </source>
</evidence>
<dbReference type="Gene3D" id="3.40.50.1820">
    <property type="entry name" value="alpha/beta hydrolase"/>
    <property type="match status" value="1"/>
</dbReference>
<dbReference type="InterPro" id="IPR029058">
    <property type="entry name" value="AB_hydrolase_fold"/>
</dbReference>
<feature type="chain" id="PRO_5044815859" description="Dienelactone hydrolase domain-containing protein" evidence="1">
    <location>
        <begin position="25"/>
        <end position="253"/>
    </location>
</feature>
<keyword evidence="4" id="KW-1185">Reference proteome</keyword>
<gene>
    <name evidence="3" type="ORF">CASFOL_012758</name>
</gene>
<dbReference type="Proteomes" id="UP001632038">
    <property type="component" value="Unassembled WGS sequence"/>
</dbReference>
<reference evidence="4" key="1">
    <citation type="journal article" date="2024" name="IScience">
        <title>Strigolactones Initiate the Formation of Haustorium-like Structures in Castilleja.</title>
        <authorList>
            <person name="Buerger M."/>
            <person name="Peterson D."/>
            <person name="Chory J."/>
        </authorList>
    </citation>
    <scope>NUCLEOTIDE SEQUENCE [LARGE SCALE GENOMIC DNA]</scope>
</reference>
<evidence type="ECO:0000256" key="1">
    <source>
        <dbReference type="SAM" id="SignalP"/>
    </source>
</evidence>
<dbReference type="Pfam" id="PF01738">
    <property type="entry name" value="DLH"/>
    <property type="match status" value="1"/>
</dbReference>
<sequence>MANHCIKLLICFVVMIFCATQTLSECSDGSPKGEVQEIGGLKSYVTGPKDSKISVILISDIFGYEVPHLRKIADKIGAAGFYALVPDFFRGDPYVSGRPEKPYNDWIKEHPAKNGIKDAKRVIAALKNKGILKIGGAGFCWGGKVVVDLSQSPYIQAAVLLHPTYVTVKDIQGEKVPISILGGQNDTQVPPDLIKDYESALKAKKPKVDSLVKIIPGAQHGWTTRYNDTDKAAVKRAREAHRDTLHWFIKYLT</sequence>
<dbReference type="EMBL" id="JAVIJP010000016">
    <property type="protein sequence ID" value="KAL3641943.1"/>
    <property type="molecule type" value="Genomic_DNA"/>
</dbReference>